<dbReference type="Pfam" id="PF10123">
    <property type="entry name" value="Mu-like_Pro"/>
    <property type="match status" value="1"/>
</dbReference>
<dbReference type="PIRSF" id="PIRSF016624">
    <property type="entry name" value="Mu_prophg_I"/>
    <property type="match status" value="1"/>
</dbReference>
<proteinExistence type="predicted"/>
<dbReference type="GO" id="GO:0006508">
    <property type="term" value="P:proteolysis"/>
    <property type="evidence" value="ECO:0007669"/>
    <property type="project" value="UniProtKB-KW"/>
</dbReference>
<dbReference type="EMBL" id="JARRAF010000010">
    <property type="protein sequence ID" value="MDK2124486.1"/>
    <property type="molecule type" value="Genomic_DNA"/>
</dbReference>
<dbReference type="Proteomes" id="UP001172778">
    <property type="component" value="Unassembled WGS sequence"/>
</dbReference>
<name>A0ABT7DWN6_9NEIS</name>
<dbReference type="RefSeq" id="WP_284100798.1">
    <property type="nucleotide sequence ID" value="NZ_JARRAF010000010.1"/>
</dbReference>
<reference evidence="1" key="1">
    <citation type="submission" date="2023-03" db="EMBL/GenBank/DDBJ databases">
        <title>Chitinimonas shenzhenensis gen. nov., sp. nov., a novel member of family Burkholderiaceae isolated from activated sludge collected in Shen Zhen, China.</title>
        <authorList>
            <person name="Wang X."/>
        </authorList>
    </citation>
    <scope>NUCLEOTIDE SEQUENCE</scope>
    <source>
        <strain evidence="1">DQS-5</strain>
    </source>
</reference>
<keyword evidence="1" id="KW-0378">Hydrolase</keyword>
<evidence type="ECO:0000313" key="1">
    <source>
        <dbReference type="EMBL" id="MDK2124486.1"/>
    </source>
</evidence>
<dbReference type="InterPro" id="IPR012106">
    <property type="entry name" value="Phage_Mu_Gp1"/>
</dbReference>
<protein>
    <submittedName>
        <fullName evidence="1">Phage protease</fullName>
    </submittedName>
</protein>
<organism evidence="1 2">
    <name type="scientific">Parachitinimonas caeni</name>
    <dbReference type="NCBI Taxonomy" id="3031301"/>
    <lineage>
        <taxon>Bacteria</taxon>
        <taxon>Pseudomonadati</taxon>
        <taxon>Pseudomonadota</taxon>
        <taxon>Betaproteobacteria</taxon>
        <taxon>Neisseriales</taxon>
        <taxon>Chitinibacteraceae</taxon>
        <taxon>Parachitinimonas</taxon>
    </lineage>
</organism>
<gene>
    <name evidence="1" type="ORF">PZA18_10520</name>
</gene>
<dbReference type="GO" id="GO:0008233">
    <property type="term" value="F:peptidase activity"/>
    <property type="evidence" value="ECO:0007669"/>
    <property type="project" value="UniProtKB-KW"/>
</dbReference>
<comment type="caution">
    <text evidence="1">The sequence shown here is derived from an EMBL/GenBank/DDBJ whole genome shotgun (WGS) entry which is preliminary data.</text>
</comment>
<keyword evidence="1" id="KW-0645">Protease</keyword>
<sequence length="329" mass="35975">MKPNPDSLLSQAAHAVQLDAALPEWVHLLPAGTFSGRDGRGPYRLDADAGPVLAAFASWGKPLPIDYEHQTLYAPDNGQPAPAAGWIHALDCRPDGLWGQVEWTTRAAGFIQNREYRYLSPVFDHDPAGRVMLLQMAGLTNDPNLYLTAIARRLAGHSQEHTMSGINKDEWRGRLICQLSLPETCTDDDIAQQLQQVVNAYKGQTTSVAQMRQALNLAVDAPLESVAHAVITATVPRTEYDRVAQRLQTLETASQQGEAETLIREAMTAGKLAPVQEGWARAYASRDLVGFRQYLNQQPAIVSPAGPVSTPPISSAHRLDTAAIYQARR</sequence>
<evidence type="ECO:0000313" key="2">
    <source>
        <dbReference type="Proteomes" id="UP001172778"/>
    </source>
</evidence>
<keyword evidence="2" id="KW-1185">Reference proteome</keyword>
<accession>A0ABT7DWN6</accession>